<gene>
    <name evidence="1" type="ORF">JF50_09720</name>
</gene>
<proteinExistence type="predicted"/>
<dbReference type="OrthoDB" id="6306296at2"/>
<accession>A0A0C1MK94</accession>
<dbReference type="RefSeq" id="WP_039609240.1">
    <property type="nucleotide sequence ID" value="NZ_JWIC01000005.1"/>
</dbReference>
<name>A0A0C1MK94_9GAMM</name>
<dbReference type="EMBL" id="JWIC01000005">
    <property type="protein sequence ID" value="KID57469.1"/>
    <property type="molecule type" value="Genomic_DNA"/>
</dbReference>
<dbReference type="Proteomes" id="UP000031327">
    <property type="component" value="Unassembled WGS sequence"/>
</dbReference>
<evidence type="ECO:0000313" key="1">
    <source>
        <dbReference type="EMBL" id="KID57469.1"/>
    </source>
</evidence>
<organism evidence="1 2">
    <name type="scientific">Pseudoalteromonas luteoviolacea</name>
    <dbReference type="NCBI Taxonomy" id="43657"/>
    <lineage>
        <taxon>Bacteria</taxon>
        <taxon>Pseudomonadati</taxon>
        <taxon>Pseudomonadota</taxon>
        <taxon>Gammaproteobacteria</taxon>
        <taxon>Alteromonadales</taxon>
        <taxon>Pseudoalteromonadaceae</taxon>
        <taxon>Pseudoalteromonas</taxon>
    </lineage>
</organism>
<evidence type="ECO:0000313" key="2">
    <source>
        <dbReference type="Proteomes" id="UP000031327"/>
    </source>
</evidence>
<dbReference type="AlphaFoldDB" id="A0A0C1MK94"/>
<protein>
    <submittedName>
        <fullName evidence="1">Uncharacterized protein</fullName>
    </submittedName>
</protein>
<comment type="caution">
    <text evidence="1">The sequence shown here is derived from an EMBL/GenBank/DDBJ whole genome shotgun (WGS) entry which is preliminary data.</text>
</comment>
<sequence>MDYHQVIAKDAFEQAYQTASAEFAVKAMMLKHSPASIDNLTDYIDAGRKFIEVCLSGHDPLLTTQLRMWFRRNLVLNSSRGSANLKFKHICRAELEKLDKHLKIVFSHYGSNITPLLPQVR</sequence>
<reference evidence="1 2" key="1">
    <citation type="submission" date="2014-12" db="EMBL/GenBank/DDBJ databases">
        <title>Draft Genome Sequence of Pseudoalteromonas luteoviolacea HI1.</title>
        <authorList>
            <person name="Asahina A.Y."/>
            <person name="Hadfield M.G."/>
        </authorList>
    </citation>
    <scope>NUCLEOTIDE SEQUENCE [LARGE SCALE GENOMIC DNA]</scope>
    <source>
        <strain evidence="1 2">HI1</strain>
    </source>
</reference>